<gene>
    <name evidence="1" type="primary">thiS</name>
    <name evidence="1" type="ORF">JQS43_19955</name>
</gene>
<dbReference type="PANTHER" id="PTHR34472:SF1">
    <property type="entry name" value="SULFUR CARRIER PROTEIN THIS"/>
    <property type="match status" value="1"/>
</dbReference>
<dbReference type="Pfam" id="PF02597">
    <property type="entry name" value="ThiS"/>
    <property type="match status" value="1"/>
</dbReference>
<dbReference type="Proteomes" id="UP000662857">
    <property type="component" value="Chromosome"/>
</dbReference>
<dbReference type="KEGG" id="nhy:JQS43_19955"/>
<dbReference type="PANTHER" id="PTHR34472">
    <property type="entry name" value="SULFUR CARRIER PROTEIN THIS"/>
    <property type="match status" value="1"/>
</dbReference>
<keyword evidence="2" id="KW-1185">Reference proteome</keyword>
<dbReference type="Gene3D" id="3.10.20.30">
    <property type="match status" value="1"/>
</dbReference>
<dbReference type="AlphaFoldDB" id="A0A895YPP6"/>
<dbReference type="NCBIfam" id="TIGR01683">
    <property type="entry name" value="thiS"/>
    <property type="match status" value="1"/>
</dbReference>
<name>A0A895YPP6_9ACTN</name>
<dbReference type="InterPro" id="IPR012675">
    <property type="entry name" value="Beta-grasp_dom_sf"/>
</dbReference>
<evidence type="ECO:0000313" key="2">
    <source>
        <dbReference type="Proteomes" id="UP000662857"/>
    </source>
</evidence>
<accession>A0A895YPP6</accession>
<reference evidence="1" key="1">
    <citation type="submission" date="2021-02" db="EMBL/GenBank/DDBJ databases">
        <title>Natrosporangium hydrolyticum gen. nov., sp. nov, a haloalkaliphilic actinobacterium from a soda solonchak soil.</title>
        <authorList>
            <person name="Sorokin D.Y."/>
            <person name="Khijniak T.V."/>
            <person name="Zakharycheva A.P."/>
            <person name="Boueva O.V."/>
            <person name="Ariskina E.V."/>
            <person name="Hahnke R.L."/>
            <person name="Bunk B."/>
            <person name="Sproer C."/>
            <person name="Schumann P."/>
            <person name="Evtushenko L.I."/>
            <person name="Kublanov I.V."/>
        </authorList>
    </citation>
    <scope>NUCLEOTIDE SEQUENCE</scope>
    <source>
        <strain evidence="1">DSM 106523</strain>
    </source>
</reference>
<protein>
    <submittedName>
        <fullName evidence="1">Sulfur carrier protein ThiS</fullName>
    </submittedName>
</protein>
<sequence length="69" mass="6986">MTLISVNGEQREAPAPLSVATIVAELVADPSARGVAVALNGEVLPRAAWESTSLGDGDRVEVLTATQGG</sequence>
<dbReference type="InterPro" id="IPR016155">
    <property type="entry name" value="Mopterin_synth/thiamin_S_b"/>
</dbReference>
<dbReference type="InterPro" id="IPR003749">
    <property type="entry name" value="ThiS/MoaD-like"/>
</dbReference>
<dbReference type="CDD" id="cd00565">
    <property type="entry name" value="Ubl_ThiS"/>
    <property type="match status" value="1"/>
</dbReference>
<dbReference type="InterPro" id="IPR010035">
    <property type="entry name" value="Thi_S"/>
</dbReference>
<dbReference type="EMBL" id="CP070499">
    <property type="protein sequence ID" value="QSB17459.1"/>
    <property type="molecule type" value="Genomic_DNA"/>
</dbReference>
<evidence type="ECO:0000313" key="1">
    <source>
        <dbReference type="EMBL" id="QSB17459.1"/>
    </source>
</evidence>
<dbReference type="SUPFAM" id="SSF54285">
    <property type="entry name" value="MoaD/ThiS"/>
    <property type="match status" value="1"/>
</dbReference>
<organism evidence="1 2">
    <name type="scientific">Natronosporangium hydrolyticum</name>
    <dbReference type="NCBI Taxonomy" id="2811111"/>
    <lineage>
        <taxon>Bacteria</taxon>
        <taxon>Bacillati</taxon>
        <taxon>Actinomycetota</taxon>
        <taxon>Actinomycetes</taxon>
        <taxon>Micromonosporales</taxon>
        <taxon>Micromonosporaceae</taxon>
        <taxon>Natronosporangium</taxon>
    </lineage>
</organism>
<proteinExistence type="predicted"/>